<dbReference type="EMBL" id="JAWMWH010000001">
    <property type="protein sequence ID" value="MEJ6400588.1"/>
    <property type="molecule type" value="Genomic_DNA"/>
</dbReference>
<dbReference type="InterPro" id="IPR003395">
    <property type="entry name" value="RecF/RecN/SMC_N"/>
</dbReference>
<evidence type="ECO:0000256" key="1">
    <source>
        <dbReference type="ARBA" id="ARBA00022490"/>
    </source>
</evidence>
<proteinExistence type="inferred from homology"/>
<dbReference type="RefSeq" id="WP_339960395.1">
    <property type="nucleotide sequence ID" value="NZ_JAWMWH010000001.1"/>
</dbReference>
<dbReference type="SUPFAM" id="SSF75553">
    <property type="entry name" value="Smc hinge domain"/>
    <property type="match status" value="1"/>
</dbReference>
<dbReference type="InterPro" id="IPR027417">
    <property type="entry name" value="P-loop_NTPase"/>
</dbReference>
<keyword evidence="5 6" id="KW-0238">DNA-binding</keyword>
<evidence type="ECO:0000313" key="10">
    <source>
        <dbReference type="Proteomes" id="UP001370590"/>
    </source>
</evidence>
<evidence type="ECO:0000256" key="4">
    <source>
        <dbReference type="ARBA" id="ARBA00023054"/>
    </source>
</evidence>
<dbReference type="InterPro" id="IPR010935">
    <property type="entry name" value="SMC_hinge"/>
</dbReference>
<feature type="binding site" evidence="6">
    <location>
        <begin position="32"/>
        <end position="39"/>
    </location>
    <ligand>
        <name>ATP</name>
        <dbReference type="ChEBI" id="CHEBI:30616"/>
    </ligand>
</feature>
<dbReference type="NCBIfam" id="TIGR02168">
    <property type="entry name" value="SMC_prok_B"/>
    <property type="match status" value="1"/>
</dbReference>
<comment type="subcellular location">
    <subcellularLocation>
        <location evidence="6">Cytoplasm</location>
    </subcellularLocation>
</comment>
<comment type="domain">
    <text evidence="6">Contains large globular domains required for ATP hydrolysis at each terminus and a third globular domain forming a flexible hinge near the middle of the molecule. These domains are separated by coiled-coil structures.</text>
</comment>
<keyword evidence="3 6" id="KW-0067">ATP-binding</keyword>
<keyword evidence="10" id="KW-1185">Reference proteome</keyword>
<dbReference type="InterPro" id="IPR024704">
    <property type="entry name" value="SMC"/>
</dbReference>
<evidence type="ECO:0000256" key="7">
    <source>
        <dbReference type="SAM" id="MobiDB-lite"/>
    </source>
</evidence>
<dbReference type="Pfam" id="PF06470">
    <property type="entry name" value="SMC_hinge"/>
    <property type="match status" value="1"/>
</dbReference>
<sequence length="1183" mass="134057">MKLKSMQLVGFKSFAEKTEINFQNGLTAIVGPNGSGKSNVIEAIRWVLGEQSAKHLRSNKMADVIFSGAKSHRALNRAEVTLTFDNTDHYLNTNYTEITVTRKLFRNGDSFYYLNHRECRLKDINNLLMDTGIGMGSFSIISQGNVEAIFNSKPEQRRNIIETTAGIYKYRQRKQEAVQRLSETNDNLARVNDIILELSRQVTDLEQQRNAAKQYQALNHQLADLQQQSLALTARDLLQSHEQDQAQLTHHQGHVTDLKHKIAQLRAQKKDAQDQVDRISTINEQRQAKRLTQSNQIEKLRSQRQLATQQSNFQSEQLSHDKQQLAQLVQQYSVIEDQLTQIDQQCREQQALIKQLHASLSDEAPVHLQQQIDTIEQQISTLRSQYLDQLQRTSDLKNRLNYANKSQTQANTQQQIIEQRIKANQASIDELNASRAEITTKLDDHQHQLTKFEHDEQQHAKQLQTVRTQTETAQNEWYRLLKQSQQLKAQLDGLTEFQHHLGGYFQGSKHLLANRDQLKGIIGAVAEFINVDQPYVKAIETALGNRIQQIMVTDHDSARAAVQFMTTKRLGRVTLLPVNQLSQHQIPQAVLSKVSAMPGFVQVASELVQMSAQYQSVCQFLLGNVLIAADLKAATHISNAVQHRYRVVTLDGQVVNAGGSITGGANRNQSDGMLTQKQRQADLKARLDQLNQQLQQAEANVKTSQARQKELSERVNDGQRTRSEVKQTIQLLTGQLNQTNQSIDTKQRELATQRINLKTILGDQAMDSNGDDERQLQLLNQKLQQNQAAVKAHTEHLSTLRDQLQTANRKAQAQREQLVRSKAEVDHLTQREAELKQQLEQNQATQIELNQSIKSVSDQLDRQLTHAELASQIEQLQTEVTTLNQAIDADQDQLQRLKTVIAPLDDQIDAAQDELMKSQKATDQLQTKLSETVERLQKIKVTANQRDGLDFKSLLDLTVTVPLAELKRQISQLSTQISALGPVNMGSISQFEAVNERYQFLKQQADDLIHSKQQLESTMDKMDTTVKKRFKDTFDQLQVAFKTTFKEIFGGGEAKLTLTDPNHLLTTGIEIMAQPPGKRYRNMMLLSGGERSLTAIALLFAILKLRPVPFCILDEAESALDPANVDRFARYIQKLKDHTQFIVITHRKETMVYADHLYGVTMQDSGISKVLSVNLNQAQSTKG</sequence>
<dbReference type="HAMAP" id="MF_01894">
    <property type="entry name" value="Smc_prok"/>
    <property type="match status" value="1"/>
</dbReference>
<feature type="coiled-coil region" evidence="6">
    <location>
        <begin position="171"/>
        <end position="282"/>
    </location>
</feature>
<comment type="caution">
    <text evidence="9">The sequence shown here is derived from an EMBL/GenBank/DDBJ whole genome shotgun (WGS) entry which is preliminary data.</text>
</comment>
<feature type="compositionally biased region" description="Basic and acidic residues" evidence="7">
    <location>
        <begin position="707"/>
        <end position="723"/>
    </location>
</feature>
<dbReference type="InterPro" id="IPR036277">
    <property type="entry name" value="SMC_hinge_sf"/>
</dbReference>
<evidence type="ECO:0000256" key="3">
    <source>
        <dbReference type="ARBA" id="ARBA00022840"/>
    </source>
</evidence>
<evidence type="ECO:0000313" key="9">
    <source>
        <dbReference type="EMBL" id="MEJ6400588.1"/>
    </source>
</evidence>
<name>A0ABU8SM91_9LACO</name>
<dbReference type="PIRSF" id="PIRSF005719">
    <property type="entry name" value="SMC"/>
    <property type="match status" value="1"/>
</dbReference>
<accession>A0ABU8SM91</accession>
<dbReference type="SMART" id="SM00968">
    <property type="entry name" value="SMC_hinge"/>
    <property type="match status" value="1"/>
</dbReference>
<dbReference type="InterPro" id="IPR011890">
    <property type="entry name" value="SMC_prok"/>
</dbReference>
<dbReference type="SUPFAM" id="SSF52540">
    <property type="entry name" value="P-loop containing nucleoside triphosphate hydrolases"/>
    <property type="match status" value="1"/>
</dbReference>
<feature type="coiled-coil region" evidence="6">
    <location>
        <begin position="790"/>
        <end position="928"/>
    </location>
</feature>
<feature type="domain" description="SMC hinge" evidence="8">
    <location>
        <begin position="519"/>
        <end position="638"/>
    </location>
</feature>
<dbReference type="Pfam" id="PF02463">
    <property type="entry name" value="SMC_N"/>
    <property type="match status" value="2"/>
</dbReference>
<reference evidence="9 10" key="1">
    <citation type="submission" date="2023-10" db="EMBL/GenBank/DDBJ databases">
        <title>Nicoliella lavandulae sp. nov. isolated from Lavandula angustifolia flowers.</title>
        <authorList>
            <person name="Alcantara C."/>
            <person name="Zuniga M."/>
            <person name="Landete J.M."/>
            <person name="Monedero V."/>
        </authorList>
    </citation>
    <scope>NUCLEOTIDE SEQUENCE [LARGE SCALE GENOMIC DNA]</scope>
    <source>
        <strain evidence="9 10">Es01</strain>
    </source>
</reference>
<evidence type="ECO:0000256" key="5">
    <source>
        <dbReference type="ARBA" id="ARBA00023125"/>
    </source>
</evidence>
<dbReference type="Gene3D" id="1.20.1060.20">
    <property type="match status" value="1"/>
</dbReference>
<dbReference type="Proteomes" id="UP001370590">
    <property type="component" value="Unassembled WGS sequence"/>
</dbReference>
<keyword evidence="1 6" id="KW-0963">Cytoplasm</keyword>
<dbReference type="PANTHER" id="PTHR43977">
    <property type="entry name" value="STRUCTURAL MAINTENANCE OF CHROMOSOMES PROTEIN 3"/>
    <property type="match status" value="1"/>
</dbReference>
<keyword evidence="4 6" id="KW-0175">Coiled coil</keyword>
<dbReference type="Gene3D" id="3.40.50.300">
    <property type="entry name" value="P-loop containing nucleotide triphosphate hydrolases"/>
    <property type="match status" value="2"/>
</dbReference>
<feature type="region of interest" description="Disordered" evidence="7">
    <location>
        <begin position="703"/>
        <end position="723"/>
    </location>
</feature>
<dbReference type="Gene3D" id="3.30.70.1620">
    <property type="match status" value="1"/>
</dbReference>
<organism evidence="9 10">
    <name type="scientific">Nicoliella lavandulae</name>
    <dbReference type="NCBI Taxonomy" id="3082954"/>
    <lineage>
        <taxon>Bacteria</taxon>
        <taxon>Bacillati</taxon>
        <taxon>Bacillota</taxon>
        <taxon>Bacilli</taxon>
        <taxon>Lactobacillales</taxon>
        <taxon>Lactobacillaceae</taxon>
        <taxon>Nicoliella</taxon>
    </lineage>
</organism>
<comment type="subunit">
    <text evidence="6">Homodimer.</text>
</comment>
<evidence type="ECO:0000259" key="8">
    <source>
        <dbReference type="SMART" id="SM00968"/>
    </source>
</evidence>
<keyword evidence="2 6" id="KW-0547">Nucleotide-binding</keyword>
<gene>
    <name evidence="6 9" type="primary">smc</name>
    <name evidence="9" type="ORF">R4146_05375</name>
</gene>
<dbReference type="CDD" id="cd03278">
    <property type="entry name" value="ABC_SMC_barmotin"/>
    <property type="match status" value="2"/>
</dbReference>
<evidence type="ECO:0000256" key="6">
    <source>
        <dbReference type="HAMAP-Rule" id="MF_01894"/>
    </source>
</evidence>
<evidence type="ECO:0000256" key="2">
    <source>
        <dbReference type="ARBA" id="ARBA00022741"/>
    </source>
</evidence>
<comment type="similarity">
    <text evidence="6">Belongs to the SMC family.</text>
</comment>
<dbReference type="Gene3D" id="1.10.287.1490">
    <property type="match status" value="1"/>
</dbReference>
<protein>
    <recommendedName>
        <fullName evidence="6">Chromosome partition protein Smc</fullName>
    </recommendedName>
</protein>
<comment type="function">
    <text evidence="6">Required for chromosome condensation and partitioning.</text>
</comment>